<accession>A0ABP6AUZ7</accession>
<name>A0ABP6AUZ7_STRLO</name>
<dbReference type="Proteomes" id="UP001501777">
    <property type="component" value="Unassembled WGS sequence"/>
</dbReference>
<feature type="compositionally biased region" description="Basic and acidic residues" evidence="1">
    <location>
        <begin position="1"/>
        <end position="11"/>
    </location>
</feature>
<reference evidence="3" key="1">
    <citation type="journal article" date="2019" name="Int. J. Syst. Evol. Microbiol.">
        <title>The Global Catalogue of Microorganisms (GCM) 10K type strain sequencing project: providing services to taxonomists for standard genome sequencing and annotation.</title>
        <authorList>
            <consortium name="The Broad Institute Genomics Platform"/>
            <consortium name="The Broad Institute Genome Sequencing Center for Infectious Disease"/>
            <person name="Wu L."/>
            <person name="Ma J."/>
        </authorList>
    </citation>
    <scope>NUCLEOTIDE SEQUENCE [LARGE SCALE GENOMIC DNA]</scope>
    <source>
        <strain evidence="3">JCM 4395</strain>
    </source>
</reference>
<evidence type="ECO:0000313" key="2">
    <source>
        <dbReference type="EMBL" id="GAA2524257.1"/>
    </source>
</evidence>
<feature type="region of interest" description="Disordered" evidence="1">
    <location>
        <begin position="1"/>
        <end position="20"/>
    </location>
</feature>
<evidence type="ECO:0000256" key="1">
    <source>
        <dbReference type="SAM" id="MobiDB-lite"/>
    </source>
</evidence>
<comment type="caution">
    <text evidence="2">The sequence shown here is derived from an EMBL/GenBank/DDBJ whole genome shotgun (WGS) entry which is preliminary data.</text>
</comment>
<proteinExistence type="predicted"/>
<dbReference type="EMBL" id="BAAASG010000040">
    <property type="protein sequence ID" value="GAA2524257.1"/>
    <property type="molecule type" value="Genomic_DNA"/>
</dbReference>
<organism evidence="2 3">
    <name type="scientific">Streptomyces longisporus</name>
    <dbReference type="NCBI Taxonomy" id="1948"/>
    <lineage>
        <taxon>Bacteria</taxon>
        <taxon>Bacillati</taxon>
        <taxon>Actinomycetota</taxon>
        <taxon>Actinomycetes</taxon>
        <taxon>Kitasatosporales</taxon>
        <taxon>Streptomycetaceae</taxon>
        <taxon>Streptomyces</taxon>
    </lineage>
</organism>
<dbReference type="RefSeq" id="WP_344407123.1">
    <property type="nucleotide sequence ID" value="NZ_BAAASG010000040.1"/>
</dbReference>
<evidence type="ECO:0000313" key="3">
    <source>
        <dbReference type="Proteomes" id="UP001501777"/>
    </source>
</evidence>
<gene>
    <name evidence="2" type="ORF">GCM10010276_89500</name>
</gene>
<sequence>MLFEARQEAQDARTNTAQDRYRTAVRTLETQWRATAAGTPAPTA</sequence>
<protein>
    <submittedName>
        <fullName evidence="2">Uncharacterized protein</fullName>
    </submittedName>
</protein>
<keyword evidence="3" id="KW-1185">Reference proteome</keyword>